<comment type="similarity">
    <text evidence="1">Belongs to the AB hydrolase superfamily. AB hydrolase 2 family.</text>
</comment>
<dbReference type="SUPFAM" id="SSF53474">
    <property type="entry name" value="alpha/beta-Hydrolases"/>
    <property type="match status" value="1"/>
</dbReference>
<dbReference type="Gene3D" id="3.40.50.1820">
    <property type="entry name" value="alpha/beta hydrolase"/>
    <property type="match status" value="1"/>
</dbReference>
<dbReference type="Pfam" id="PF02230">
    <property type="entry name" value="Abhydrolase_2"/>
    <property type="match status" value="1"/>
</dbReference>
<feature type="domain" description="Phospholipase/carboxylesterase/thioesterase" evidence="3">
    <location>
        <begin position="7"/>
        <end position="202"/>
    </location>
</feature>
<dbReference type="PANTHER" id="PTHR10655:SF17">
    <property type="entry name" value="LYSOPHOSPHOLIPASE-LIKE PROTEIN 1"/>
    <property type="match status" value="1"/>
</dbReference>
<dbReference type="PANTHER" id="PTHR10655">
    <property type="entry name" value="LYSOPHOSPHOLIPASE-RELATED"/>
    <property type="match status" value="1"/>
</dbReference>
<reference evidence="4" key="1">
    <citation type="submission" date="2024-05" db="EMBL/GenBank/DDBJ databases">
        <authorList>
            <person name="Bunk B."/>
            <person name="Swiderski J."/>
            <person name="Sproer C."/>
            <person name="Thiel V."/>
        </authorList>
    </citation>
    <scope>NUCLEOTIDE SEQUENCE</scope>
    <source>
        <strain evidence="4">DSM 17735</strain>
        <plasmid evidence="4">p3</plasmid>
    </source>
</reference>
<dbReference type="InterPro" id="IPR029058">
    <property type="entry name" value="AB_hydrolase_fold"/>
</dbReference>
<dbReference type="AlphaFoldDB" id="A0AAU7LZE2"/>
<name>A0AAU7LZE2_9BURK</name>
<dbReference type="GO" id="GO:0016787">
    <property type="term" value="F:hydrolase activity"/>
    <property type="evidence" value="ECO:0007669"/>
    <property type="project" value="UniProtKB-KW"/>
</dbReference>
<gene>
    <name evidence="4" type="primary">ypfH</name>
    <name evidence="4" type="ORF">ABLV49_24555</name>
</gene>
<dbReference type="NCBIfam" id="NF008525">
    <property type="entry name" value="PRK11460.1"/>
    <property type="match status" value="1"/>
</dbReference>
<evidence type="ECO:0000256" key="2">
    <source>
        <dbReference type="ARBA" id="ARBA00022801"/>
    </source>
</evidence>
<proteinExistence type="inferred from homology"/>
<sequence>MSPTSLIVQQPQGPASQLVLLMHGVGSVPQSLLGAARWFANRDSAAMVVSIASPEPSDVSSHGLQWFSVRGVTEDNRQARVDGAMPAFVATVQHWQRVSGTDAQRTLIAGFSQGAIMALESTKLAAPAALRIVAIAGRFATLPNRQSGAAIHFLHGDADPVMPAALAQTAQARLLQLGTEVTLDLAHGVGHEPHPALLERLSARLAPA</sequence>
<keyword evidence="4" id="KW-0614">Plasmid</keyword>
<dbReference type="InterPro" id="IPR050565">
    <property type="entry name" value="LYPA1-2/EST-like"/>
</dbReference>
<geneLocation type="plasmid" evidence="4">
    <name>p3</name>
</geneLocation>
<protein>
    <submittedName>
        <fullName evidence="4">Esterase</fullName>
    </submittedName>
</protein>
<evidence type="ECO:0000259" key="3">
    <source>
        <dbReference type="Pfam" id="PF02230"/>
    </source>
</evidence>
<organism evidence="4">
    <name type="scientific">Polaromonas hydrogenivorans</name>
    <dbReference type="NCBI Taxonomy" id="335476"/>
    <lineage>
        <taxon>Bacteria</taxon>
        <taxon>Pseudomonadati</taxon>
        <taxon>Pseudomonadota</taxon>
        <taxon>Betaproteobacteria</taxon>
        <taxon>Burkholderiales</taxon>
        <taxon>Comamonadaceae</taxon>
        <taxon>Polaromonas</taxon>
    </lineage>
</organism>
<keyword evidence="2" id="KW-0378">Hydrolase</keyword>
<dbReference type="InterPro" id="IPR003140">
    <property type="entry name" value="PLipase/COase/thioEstase"/>
</dbReference>
<evidence type="ECO:0000313" key="4">
    <source>
        <dbReference type="EMBL" id="XBP72967.1"/>
    </source>
</evidence>
<evidence type="ECO:0000256" key="1">
    <source>
        <dbReference type="ARBA" id="ARBA00006499"/>
    </source>
</evidence>
<dbReference type="EMBL" id="CP157678">
    <property type="protein sequence ID" value="XBP72967.1"/>
    <property type="molecule type" value="Genomic_DNA"/>
</dbReference>
<dbReference type="RefSeq" id="WP_349282836.1">
    <property type="nucleotide sequence ID" value="NZ_CBCSCU010000053.1"/>
</dbReference>
<accession>A0AAU7LZE2</accession>